<dbReference type="SUPFAM" id="SSF102198">
    <property type="entry name" value="Putative cyclase"/>
    <property type="match status" value="1"/>
</dbReference>
<keyword evidence="2" id="KW-1185">Reference proteome</keyword>
<accession>D1C8T6</accession>
<dbReference type="Proteomes" id="UP000002027">
    <property type="component" value="Chromosome 2"/>
</dbReference>
<name>D1C8T6_SPHTD</name>
<evidence type="ECO:0000313" key="2">
    <source>
        <dbReference type="Proteomes" id="UP000002027"/>
    </source>
</evidence>
<sequence>MSPRRVVDLSHPIDAAIPMFPGLPAPEIAEHLSREASRAHYAGGTEFVIHRYSLIGNSGTYLDAPFHRYADGADLATLPLERLVDLPSLVLDRAERVAVGQRAIDVADLDGLDLTGRALLIHTGWAARWGQEHYLDPNPYVTAAAAEVLVAAGVVLVGIDTWNIDDVEDRTRPVHSALLRAGIPIIENLRGLEHLPPSGFRFFAAPLPFRGGSAVPVRAYAVVDRE</sequence>
<dbReference type="RefSeq" id="WP_012873265.1">
    <property type="nucleotide sequence ID" value="NC_013524.1"/>
</dbReference>
<dbReference type="STRING" id="479434.Sthe_2816"/>
<dbReference type="eggNOG" id="COG1878">
    <property type="taxonomic scope" value="Bacteria"/>
</dbReference>
<dbReference type="HOGENOM" id="CLU_030671_3_0_0"/>
<dbReference type="InterPro" id="IPR007325">
    <property type="entry name" value="KFase/CYL"/>
</dbReference>
<reference evidence="1 2" key="2">
    <citation type="journal article" date="2010" name="Stand. Genomic Sci.">
        <title>Complete genome sequence of Desulfohalobium retbaense type strain (HR(100)).</title>
        <authorList>
            <person name="Spring S."/>
            <person name="Nolan M."/>
            <person name="Lapidus A."/>
            <person name="Glavina Del Rio T."/>
            <person name="Copeland A."/>
            <person name="Tice H."/>
            <person name="Cheng J.F."/>
            <person name="Lucas S."/>
            <person name="Land M."/>
            <person name="Chen F."/>
            <person name="Bruce D."/>
            <person name="Goodwin L."/>
            <person name="Pitluck S."/>
            <person name="Ivanova N."/>
            <person name="Mavromatis K."/>
            <person name="Mikhailova N."/>
            <person name="Pati A."/>
            <person name="Chen A."/>
            <person name="Palaniappan K."/>
            <person name="Hauser L."/>
            <person name="Chang Y.J."/>
            <person name="Jeffries C.D."/>
            <person name="Munk C."/>
            <person name="Kiss H."/>
            <person name="Chain P."/>
            <person name="Han C."/>
            <person name="Brettin T."/>
            <person name="Detter J.C."/>
            <person name="Schuler E."/>
            <person name="Goker M."/>
            <person name="Rohde M."/>
            <person name="Bristow J."/>
            <person name="Eisen J.A."/>
            <person name="Markowitz V."/>
            <person name="Hugenholtz P."/>
            <person name="Kyrpides N.C."/>
            <person name="Klenk H.P."/>
        </authorList>
    </citation>
    <scope>NUCLEOTIDE SEQUENCE [LARGE SCALE GENOMIC DNA]</scope>
    <source>
        <strain evidence="2">ATCC 49802 / DSM 20745 / S 6022</strain>
    </source>
</reference>
<dbReference type="Pfam" id="PF04199">
    <property type="entry name" value="Cyclase"/>
    <property type="match status" value="1"/>
</dbReference>
<dbReference type="Gene3D" id="3.50.30.50">
    <property type="entry name" value="Putative cyclase"/>
    <property type="match status" value="1"/>
</dbReference>
<evidence type="ECO:0000313" key="1">
    <source>
        <dbReference type="EMBL" id="ACZ40229.1"/>
    </source>
</evidence>
<dbReference type="AlphaFoldDB" id="D1C8T6"/>
<dbReference type="GO" id="GO:0004061">
    <property type="term" value="F:arylformamidase activity"/>
    <property type="evidence" value="ECO:0007669"/>
    <property type="project" value="InterPro"/>
</dbReference>
<dbReference type="OrthoDB" id="9796085at2"/>
<reference evidence="2" key="1">
    <citation type="submission" date="2009-11" db="EMBL/GenBank/DDBJ databases">
        <title>The complete chromosome 2 of Sphaerobacter thermophilus DSM 20745.</title>
        <authorList>
            <person name="Lucas S."/>
            <person name="Copeland A."/>
            <person name="Lapidus A."/>
            <person name="Glavina del Rio T."/>
            <person name="Dalin E."/>
            <person name="Tice H."/>
            <person name="Bruce D."/>
            <person name="Goodwin L."/>
            <person name="Pitluck S."/>
            <person name="Kyrpides N."/>
            <person name="Mavromatis K."/>
            <person name="Ivanova N."/>
            <person name="Mikhailova N."/>
            <person name="LaButti K.M."/>
            <person name="Clum A."/>
            <person name="Sun H.I."/>
            <person name="Brettin T."/>
            <person name="Detter J.C."/>
            <person name="Han C."/>
            <person name="Larimer F."/>
            <person name="Land M."/>
            <person name="Hauser L."/>
            <person name="Markowitz V."/>
            <person name="Cheng J.F."/>
            <person name="Hugenholtz P."/>
            <person name="Woyke T."/>
            <person name="Wu D."/>
            <person name="Steenblock K."/>
            <person name="Schneider S."/>
            <person name="Pukall R."/>
            <person name="Goeker M."/>
            <person name="Klenk H.P."/>
            <person name="Eisen J.A."/>
        </authorList>
    </citation>
    <scope>NUCLEOTIDE SEQUENCE [LARGE SCALE GENOMIC DNA]</scope>
    <source>
        <strain evidence="2">ATCC 49802 / DSM 20745 / S 6022</strain>
    </source>
</reference>
<gene>
    <name evidence="1" type="ordered locus">Sthe_2816</name>
</gene>
<organism evidence="1 2">
    <name type="scientific">Sphaerobacter thermophilus (strain ATCC 49802 / DSM 20745 / KCCM 41009 / NCIMB 13125 / S 6022)</name>
    <dbReference type="NCBI Taxonomy" id="479434"/>
    <lineage>
        <taxon>Bacteria</taxon>
        <taxon>Pseudomonadati</taxon>
        <taxon>Thermomicrobiota</taxon>
        <taxon>Thermomicrobia</taxon>
        <taxon>Sphaerobacterales</taxon>
        <taxon>Sphaerobacterineae</taxon>
        <taxon>Sphaerobacteraceae</taxon>
        <taxon>Sphaerobacter</taxon>
    </lineage>
</organism>
<dbReference type="EMBL" id="CP001824">
    <property type="protein sequence ID" value="ACZ40229.1"/>
    <property type="molecule type" value="Genomic_DNA"/>
</dbReference>
<dbReference type="PANTHER" id="PTHR31118">
    <property type="entry name" value="CYCLASE-LIKE PROTEIN 2"/>
    <property type="match status" value="1"/>
</dbReference>
<protein>
    <submittedName>
        <fullName evidence="1">Cyclase family protein</fullName>
    </submittedName>
</protein>
<dbReference type="InParanoid" id="D1C8T6"/>
<dbReference type="KEGG" id="sti:Sthe_2816"/>
<proteinExistence type="predicted"/>
<dbReference type="GO" id="GO:0019441">
    <property type="term" value="P:L-tryptophan catabolic process to kynurenine"/>
    <property type="evidence" value="ECO:0007669"/>
    <property type="project" value="InterPro"/>
</dbReference>
<dbReference type="PANTHER" id="PTHR31118:SF12">
    <property type="entry name" value="CYCLASE-LIKE PROTEIN 2"/>
    <property type="match status" value="1"/>
</dbReference>
<dbReference type="InterPro" id="IPR037175">
    <property type="entry name" value="KFase_sf"/>
</dbReference>